<protein>
    <submittedName>
        <fullName evidence="2">Uncharacterized protein</fullName>
    </submittedName>
</protein>
<organism evidence="2 3">
    <name type="scientific">Lasiodiplodia theobromae</name>
    <dbReference type="NCBI Taxonomy" id="45133"/>
    <lineage>
        <taxon>Eukaryota</taxon>
        <taxon>Fungi</taxon>
        <taxon>Dikarya</taxon>
        <taxon>Ascomycota</taxon>
        <taxon>Pezizomycotina</taxon>
        <taxon>Dothideomycetes</taxon>
        <taxon>Dothideomycetes incertae sedis</taxon>
        <taxon>Botryosphaeriales</taxon>
        <taxon>Botryosphaeriaceae</taxon>
        <taxon>Lasiodiplodia</taxon>
    </lineage>
</organism>
<comment type="caution">
    <text evidence="2">The sequence shown here is derived from an EMBL/GenBank/DDBJ whole genome shotgun (WGS) entry which is preliminary data.</text>
</comment>
<name>A0A5N5D2L2_9PEZI</name>
<feature type="transmembrane region" description="Helical" evidence="1">
    <location>
        <begin position="122"/>
        <end position="144"/>
    </location>
</feature>
<evidence type="ECO:0000256" key="1">
    <source>
        <dbReference type="SAM" id="Phobius"/>
    </source>
</evidence>
<dbReference type="AlphaFoldDB" id="A0A5N5D2L2"/>
<reference evidence="2 3" key="1">
    <citation type="journal article" date="2019" name="Sci. Rep.">
        <title>A multi-omics analysis of the grapevine pathogen Lasiodiplodia theobromae reveals that temperature affects the expression of virulence- and pathogenicity-related genes.</title>
        <authorList>
            <person name="Felix C."/>
            <person name="Meneses R."/>
            <person name="Goncalves M.F.M."/>
            <person name="Tilleman L."/>
            <person name="Duarte A.S."/>
            <person name="Jorrin-Novo J.V."/>
            <person name="Van de Peer Y."/>
            <person name="Deforce D."/>
            <person name="Van Nieuwerburgh F."/>
            <person name="Esteves A.C."/>
            <person name="Alves A."/>
        </authorList>
    </citation>
    <scope>NUCLEOTIDE SEQUENCE [LARGE SCALE GENOMIC DNA]</scope>
    <source>
        <strain evidence="2 3">LA-SOL3</strain>
    </source>
</reference>
<evidence type="ECO:0000313" key="2">
    <source>
        <dbReference type="EMBL" id="KAB2571918.1"/>
    </source>
</evidence>
<feature type="transmembrane region" description="Helical" evidence="1">
    <location>
        <begin position="233"/>
        <end position="252"/>
    </location>
</feature>
<dbReference type="OrthoDB" id="5430210at2759"/>
<keyword evidence="3" id="KW-1185">Reference proteome</keyword>
<sequence>MMESWTAKALLAGYQCVLAWIGYDRLWRVPVQNGSLLAIGRVAKTGRFANGSPLIRRYTGVAALDRRLATAVVFYTDLVDPSNDSAERNRLLLVQVHSTMQATAFCMLAATRRGPSLPAVQLLIPAAWGMINQFWGAAFVYPLYLAIDSGSALLPLNQDAVPALLLSACIGALIPLALLYPAYAPSCSAELRQRSIALYRLAPIAFVVMHLGLEQITPAFFRATSVPPAAPYLAAGLLAAAAHVYSVSAALVRGGRKLLALVFWPEGPSAKRPAAMVPDAAHLFLWYDLAVIAPSFFVRAYTILLPVAAPLLGVEPLALALLLFAATVVLGPAPVLCFAYAARTTIY</sequence>
<keyword evidence="1" id="KW-0812">Transmembrane</keyword>
<feature type="transmembrane region" description="Helical" evidence="1">
    <location>
        <begin position="317"/>
        <end position="342"/>
    </location>
</feature>
<feature type="transmembrane region" description="Helical" evidence="1">
    <location>
        <begin position="284"/>
        <end position="305"/>
    </location>
</feature>
<gene>
    <name evidence="2" type="ORF">DBV05_g9426</name>
</gene>
<evidence type="ECO:0000313" key="3">
    <source>
        <dbReference type="Proteomes" id="UP000325902"/>
    </source>
</evidence>
<feature type="transmembrane region" description="Helical" evidence="1">
    <location>
        <begin position="196"/>
        <end position="213"/>
    </location>
</feature>
<keyword evidence="1" id="KW-1133">Transmembrane helix</keyword>
<dbReference type="EMBL" id="VCHE01000089">
    <property type="protein sequence ID" value="KAB2571918.1"/>
    <property type="molecule type" value="Genomic_DNA"/>
</dbReference>
<proteinExistence type="predicted"/>
<accession>A0A5N5D2L2</accession>
<dbReference type="Proteomes" id="UP000325902">
    <property type="component" value="Unassembled WGS sequence"/>
</dbReference>
<keyword evidence="1" id="KW-0472">Membrane</keyword>
<feature type="transmembrane region" description="Helical" evidence="1">
    <location>
        <begin position="164"/>
        <end position="184"/>
    </location>
</feature>